<feature type="transmembrane region" description="Helical" evidence="6">
    <location>
        <begin position="249"/>
        <end position="271"/>
    </location>
</feature>
<feature type="domain" description="Rhodopsin" evidence="7">
    <location>
        <begin position="47"/>
        <end position="275"/>
    </location>
</feature>
<evidence type="ECO:0000313" key="9">
    <source>
        <dbReference type="Proteomes" id="UP000053732"/>
    </source>
</evidence>
<feature type="transmembrane region" description="Helical" evidence="6">
    <location>
        <begin position="183"/>
        <end position="204"/>
    </location>
</feature>
<comment type="similarity">
    <text evidence="5">Belongs to the SAT4 family.</text>
</comment>
<evidence type="ECO:0000259" key="7">
    <source>
        <dbReference type="Pfam" id="PF20684"/>
    </source>
</evidence>
<gene>
    <name evidence="8" type="ORF">PCAMFM013_S014g000058</name>
</gene>
<feature type="transmembrane region" description="Helical" evidence="6">
    <location>
        <begin position="26"/>
        <end position="47"/>
    </location>
</feature>
<feature type="transmembrane region" description="Helical" evidence="6">
    <location>
        <begin position="137"/>
        <end position="163"/>
    </location>
</feature>
<sequence length="363" mass="39832">MDLATTPGMLPPDGQESHFHEPYNSLQIGTVIAFGITYLIATIFLALRYFQAFKLTKKIEVDLITITVSYGVALVYFVTVVNLMNYGWGKHMWNVSLEDLVEFNKRLLVNTLTYLICPCITKMAILSVLFQINPARVYRYLVVAVAVAIFAYTLALCIITGGPCNPLHAGTTACLENVALSQAVLNIASDLAVIAIPIPTIHGLHFSTKQKLTVGCLLALGSGVIICSIARLPYVLLLGKTADTTYTEAILGVWSLVEVNLGIICACAMRFKRLIAVYLPRLSLFSSRSHGTGKITEDTPIINRFQPKNSGGQHSYQLHSVQDGHVNPFAGTKDISVHRSFQVDEERTHVYRGSNDSGDKILV</sequence>
<proteinExistence type="inferred from homology"/>
<feature type="transmembrane region" description="Helical" evidence="6">
    <location>
        <begin position="68"/>
        <end position="88"/>
    </location>
</feature>
<evidence type="ECO:0000256" key="6">
    <source>
        <dbReference type="SAM" id="Phobius"/>
    </source>
</evidence>
<organism evidence="8 9">
    <name type="scientific">Penicillium camemberti (strain FM 013)</name>
    <dbReference type="NCBI Taxonomy" id="1429867"/>
    <lineage>
        <taxon>Eukaryota</taxon>
        <taxon>Fungi</taxon>
        <taxon>Dikarya</taxon>
        <taxon>Ascomycota</taxon>
        <taxon>Pezizomycotina</taxon>
        <taxon>Eurotiomycetes</taxon>
        <taxon>Eurotiomycetidae</taxon>
        <taxon>Eurotiales</taxon>
        <taxon>Aspergillaceae</taxon>
        <taxon>Penicillium</taxon>
    </lineage>
</organism>
<keyword evidence="3 6" id="KW-1133">Transmembrane helix</keyword>
<dbReference type="InterPro" id="IPR049326">
    <property type="entry name" value="Rhodopsin_dom_fungi"/>
</dbReference>
<comment type="subcellular location">
    <subcellularLocation>
        <location evidence="1">Membrane</location>
        <topology evidence="1">Multi-pass membrane protein</topology>
    </subcellularLocation>
</comment>
<dbReference type="PANTHER" id="PTHR33048:SF129">
    <property type="entry name" value="INTEGRAL MEMBRANE PROTEIN-RELATED"/>
    <property type="match status" value="1"/>
</dbReference>
<dbReference type="Proteomes" id="UP000053732">
    <property type="component" value="Unassembled WGS sequence"/>
</dbReference>
<name>A0A0G4PFT7_PENC3</name>
<dbReference type="InterPro" id="IPR052337">
    <property type="entry name" value="SAT4-like"/>
</dbReference>
<dbReference type="PANTHER" id="PTHR33048">
    <property type="entry name" value="PTH11-LIKE INTEGRAL MEMBRANE PROTEIN (AFU_ORTHOLOGUE AFUA_5G11245)"/>
    <property type="match status" value="1"/>
</dbReference>
<dbReference type="GO" id="GO:0016020">
    <property type="term" value="C:membrane"/>
    <property type="evidence" value="ECO:0007669"/>
    <property type="project" value="UniProtKB-SubCell"/>
</dbReference>
<evidence type="ECO:0000256" key="3">
    <source>
        <dbReference type="ARBA" id="ARBA00022989"/>
    </source>
</evidence>
<keyword evidence="2 6" id="KW-0812">Transmembrane</keyword>
<protein>
    <submittedName>
        <fullName evidence="8">Str. FM013</fullName>
    </submittedName>
</protein>
<reference evidence="8 9" key="1">
    <citation type="journal article" date="2014" name="Nat. Commun.">
        <title>Multiple recent horizontal transfers of a large genomic region in cheese making fungi.</title>
        <authorList>
            <person name="Cheeseman K."/>
            <person name="Ropars J."/>
            <person name="Renault P."/>
            <person name="Dupont J."/>
            <person name="Gouzy J."/>
            <person name="Branca A."/>
            <person name="Abraham A.L."/>
            <person name="Ceppi M."/>
            <person name="Conseiller E."/>
            <person name="Debuchy R."/>
            <person name="Malagnac F."/>
            <person name="Goarin A."/>
            <person name="Silar P."/>
            <person name="Lacoste S."/>
            <person name="Sallet E."/>
            <person name="Bensimon A."/>
            <person name="Giraud T."/>
            <person name="Brygoo Y."/>
        </authorList>
    </citation>
    <scope>NUCLEOTIDE SEQUENCE [LARGE SCALE GENOMIC DNA]</scope>
    <source>
        <strain evidence="9">FM 013</strain>
    </source>
</reference>
<evidence type="ECO:0000256" key="4">
    <source>
        <dbReference type="ARBA" id="ARBA00023136"/>
    </source>
</evidence>
<evidence type="ECO:0000256" key="5">
    <source>
        <dbReference type="ARBA" id="ARBA00038359"/>
    </source>
</evidence>
<evidence type="ECO:0000256" key="2">
    <source>
        <dbReference type="ARBA" id="ARBA00022692"/>
    </source>
</evidence>
<keyword evidence="9" id="KW-1185">Reference proteome</keyword>
<evidence type="ECO:0000313" key="8">
    <source>
        <dbReference type="EMBL" id="CRL25162.1"/>
    </source>
</evidence>
<feature type="transmembrane region" description="Helical" evidence="6">
    <location>
        <begin position="108"/>
        <end position="130"/>
    </location>
</feature>
<keyword evidence="4 6" id="KW-0472">Membrane</keyword>
<accession>A0A0G4PFT7</accession>
<dbReference type="AlphaFoldDB" id="A0A0G4PFT7"/>
<dbReference type="STRING" id="1429867.A0A0G4PFT7"/>
<dbReference type="Pfam" id="PF20684">
    <property type="entry name" value="Fung_rhodopsin"/>
    <property type="match status" value="1"/>
</dbReference>
<evidence type="ECO:0000256" key="1">
    <source>
        <dbReference type="ARBA" id="ARBA00004141"/>
    </source>
</evidence>
<dbReference type="EMBL" id="HG793147">
    <property type="protein sequence ID" value="CRL25162.1"/>
    <property type="molecule type" value="Genomic_DNA"/>
</dbReference>
<feature type="transmembrane region" description="Helical" evidence="6">
    <location>
        <begin position="216"/>
        <end position="237"/>
    </location>
</feature>